<evidence type="ECO:0000256" key="7">
    <source>
        <dbReference type="ARBA" id="ARBA00022642"/>
    </source>
</evidence>
<keyword evidence="16" id="KW-1185">Reference proteome</keyword>
<feature type="binding site" evidence="14">
    <location>
        <position position="260"/>
    </location>
    <ligand>
        <name>[4Fe-4S] cluster</name>
        <dbReference type="ChEBI" id="CHEBI:49883"/>
    </ligand>
</feature>
<dbReference type="InterPro" id="IPR023066">
    <property type="entry name" value="Quinolinate_synth_type2"/>
</dbReference>
<evidence type="ECO:0000256" key="9">
    <source>
        <dbReference type="ARBA" id="ARBA00022723"/>
    </source>
</evidence>
<evidence type="ECO:0000256" key="4">
    <source>
        <dbReference type="ARBA" id="ARBA00012669"/>
    </source>
</evidence>
<evidence type="ECO:0000256" key="6">
    <source>
        <dbReference type="ARBA" id="ARBA00022490"/>
    </source>
</evidence>
<evidence type="ECO:0000256" key="10">
    <source>
        <dbReference type="ARBA" id="ARBA00023004"/>
    </source>
</evidence>
<evidence type="ECO:0000256" key="3">
    <source>
        <dbReference type="ARBA" id="ARBA00005065"/>
    </source>
</evidence>
<comment type="subcellular location">
    <subcellularLocation>
        <location evidence="2 14">Cytoplasm</location>
    </subcellularLocation>
</comment>
<dbReference type="EC" id="2.5.1.72" evidence="4 14"/>
<dbReference type="RefSeq" id="WP_101303945.1">
    <property type="nucleotide sequence ID" value="NZ_CP025197.1"/>
</dbReference>
<dbReference type="NCBIfam" id="NF006878">
    <property type="entry name" value="PRK09375.1-2"/>
    <property type="match status" value="1"/>
</dbReference>
<evidence type="ECO:0000256" key="1">
    <source>
        <dbReference type="ARBA" id="ARBA00003791"/>
    </source>
</evidence>
<name>A0A2K9E5T9_9FIRM</name>
<keyword evidence="10 14" id="KW-0408">Iron</keyword>
<gene>
    <name evidence="14 15" type="primary">nadA</name>
    <name evidence="15" type="ORF">HVS_16265</name>
</gene>
<dbReference type="GO" id="GO:0005829">
    <property type="term" value="C:cytosol"/>
    <property type="evidence" value="ECO:0007669"/>
    <property type="project" value="TreeGrafter"/>
</dbReference>
<dbReference type="InterPro" id="IPR003473">
    <property type="entry name" value="NadA"/>
</dbReference>
<dbReference type="UniPathway" id="UPA00253">
    <property type="reaction ID" value="UER00327"/>
</dbReference>
<keyword evidence="9 14" id="KW-0479">Metal-binding</keyword>
<keyword evidence="7 14" id="KW-0662">Pyridine nucleotide biosynthesis</keyword>
<dbReference type="EMBL" id="CP025197">
    <property type="protein sequence ID" value="AUG59092.1"/>
    <property type="molecule type" value="Genomic_DNA"/>
</dbReference>
<dbReference type="Proteomes" id="UP000233534">
    <property type="component" value="Chromosome"/>
</dbReference>
<dbReference type="InterPro" id="IPR036094">
    <property type="entry name" value="NadA_sf"/>
</dbReference>
<dbReference type="Gene3D" id="3.40.50.10800">
    <property type="entry name" value="NadA-like"/>
    <property type="match status" value="3"/>
</dbReference>
<keyword evidence="6 14" id="KW-0963">Cytoplasm</keyword>
<dbReference type="GO" id="GO:0051539">
    <property type="term" value="F:4 iron, 4 sulfur cluster binding"/>
    <property type="evidence" value="ECO:0007669"/>
    <property type="project" value="UniProtKB-KW"/>
</dbReference>
<comment type="similarity">
    <text evidence="14">Belongs to the quinolinate synthase family. Type 2 subfamily.</text>
</comment>
<dbReference type="NCBIfam" id="TIGR00550">
    <property type="entry name" value="nadA"/>
    <property type="match status" value="1"/>
</dbReference>
<dbReference type="PANTHER" id="PTHR30573">
    <property type="entry name" value="QUINOLINATE SYNTHETASE A"/>
    <property type="match status" value="1"/>
</dbReference>
<keyword evidence="11 14" id="KW-0411">Iron-sulfur</keyword>
<reference evidence="15 16" key="1">
    <citation type="submission" date="2017-12" db="EMBL/GenBank/DDBJ databases">
        <title>Complete genome sequence of Herbivorax saccincola GGR1, a novel Cellulosome-producing hydrolytic bacterium in a thermophilic biogas plant, established by Illumina and Nanopore MinION sequencing.</title>
        <authorList>
            <person name="Pechtl A."/>
            <person name="Ruckert C."/>
            <person name="Koeck D.E."/>
            <person name="Maus I."/>
            <person name="Winkler A."/>
            <person name="Kalinowski J."/>
            <person name="Puhler A."/>
            <person name="Schwarz W.W."/>
            <person name="Zverlov V.V."/>
            <person name="Schluter A."/>
            <person name="Liebl W."/>
        </authorList>
    </citation>
    <scope>NUCLEOTIDE SEQUENCE [LARGE SCALE GENOMIC DNA]</scope>
    <source>
        <strain evidence="16">SR1</strain>
    </source>
</reference>
<evidence type="ECO:0000256" key="8">
    <source>
        <dbReference type="ARBA" id="ARBA00022679"/>
    </source>
</evidence>
<dbReference type="FunFam" id="3.40.50.10800:FF:000003">
    <property type="entry name" value="Quinolinate synthase A"/>
    <property type="match status" value="1"/>
</dbReference>
<dbReference type="Pfam" id="PF02445">
    <property type="entry name" value="NadA"/>
    <property type="match status" value="1"/>
</dbReference>
<feature type="binding site" evidence="14">
    <location>
        <position position="215"/>
    </location>
    <ligand>
        <name>iminosuccinate</name>
        <dbReference type="ChEBI" id="CHEBI:77875"/>
    </ligand>
</feature>
<comment type="function">
    <text evidence="1 14">Catalyzes the condensation of iminoaspartate with dihydroxyacetone phosphate to form quinolinate.</text>
</comment>
<keyword evidence="8 14" id="KW-0808">Transferase</keyword>
<protein>
    <recommendedName>
        <fullName evidence="13 14">Quinolinate synthase</fullName>
        <ecNumber evidence="4 14">2.5.1.72</ecNumber>
    </recommendedName>
</protein>
<dbReference type="SUPFAM" id="SSF142754">
    <property type="entry name" value="NadA-like"/>
    <property type="match status" value="1"/>
</dbReference>
<evidence type="ECO:0000256" key="14">
    <source>
        <dbReference type="HAMAP-Rule" id="MF_00568"/>
    </source>
</evidence>
<comment type="catalytic activity">
    <reaction evidence="12">
        <text>iminosuccinate + dihydroxyacetone phosphate = quinolinate + phosphate + 2 H2O + H(+)</text>
        <dbReference type="Rhea" id="RHEA:25888"/>
        <dbReference type="ChEBI" id="CHEBI:15377"/>
        <dbReference type="ChEBI" id="CHEBI:15378"/>
        <dbReference type="ChEBI" id="CHEBI:29959"/>
        <dbReference type="ChEBI" id="CHEBI:43474"/>
        <dbReference type="ChEBI" id="CHEBI:57642"/>
        <dbReference type="ChEBI" id="CHEBI:77875"/>
        <dbReference type="EC" id="2.5.1.72"/>
    </reaction>
    <physiologicalReaction direction="left-to-right" evidence="12">
        <dbReference type="Rhea" id="RHEA:25889"/>
    </physiologicalReaction>
</comment>
<feature type="binding site" evidence="14">
    <location>
        <position position="129"/>
    </location>
    <ligand>
        <name>iminosuccinate</name>
        <dbReference type="ChEBI" id="CHEBI:77875"/>
    </ligand>
</feature>
<dbReference type="PANTHER" id="PTHR30573:SF0">
    <property type="entry name" value="QUINOLINATE SYNTHASE, CHLOROPLASTIC"/>
    <property type="match status" value="1"/>
</dbReference>
<dbReference type="FunFam" id="3.40.50.10800:FF:000001">
    <property type="entry name" value="Quinolinate synthase A"/>
    <property type="match status" value="1"/>
</dbReference>
<dbReference type="GO" id="GO:0034628">
    <property type="term" value="P:'de novo' NAD+ biosynthetic process from L-aspartate"/>
    <property type="evidence" value="ECO:0007669"/>
    <property type="project" value="TreeGrafter"/>
</dbReference>
<proteinExistence type="inferred from homology"/>
<accession>A0A2K9E5T9</accession>
<evidence type="ECO:0000256" key="2">
    <source>
        <dbReference type="ARBA" id="ARBA00004496"/>
    </source>
</evidence>
<comment type="cofactor">
    <cofactor evidence="14">
        <name>[4Fe-4S] cluster</name>
        <dbReference type="ChEBI" id="CHEBI:49883"/>
    </cofactor>
    <text evidence="14">Binds 1 [4Fe-4S] cluster per subunit.</text>
</comment>
<feature type="binding site" evidence="14">
    <location>
        <position position="24"/>
    </location>
    <ligand>
        <name>iminosuccinate</name>
        <dbReference type="ChEBI" id="CHEBI:77875"/>
    </ligand>
</feature>
<evidence type="ECO:0000313" key="16">
    <source>
        <dbReference type="Proteomes" id="UP000233534"/>
    </source>
</evidence>
<evidence type="ECO:0000256" key="11">
    <source>
        <dbReference type="ARBA" id="ARBA00023014"/>
    </source>
</evidence>
<dbReference type="NCBIfam" id="NF006879">
    <property type="entry name" value="PRK09375.1-4"/>
    <property type="match status" value="1"/>
</dbReference>
<evidence type="ECO:0000256" key="13">
    <source>
        <dbReference type="ARBA" id="ARBA00073059"/>
    </source>
</evidence>
<dbReference type="HAMAP" id="MF_00568">
    <property type="entry name" value="NadA_type2"/>
    <property type="match status" value="1"/>
</dbReference>
<dbReference type="KEGG" id="hsc:HVS_16265"/>
<dbReference type="GO" id="GO:0046872">
    <property type="term" value="F:metal ion binding"/>
    <property type="evidence" value="ECO:0007669"/>
    <property type="project" value="UniProtKB-KW"/>
</dbReference>
<evidence type="ECO:0000256" key="5">
    <source>
        <dbReference type="ARBA" id="ARBA00022485"/>
    </source>
</evidence>
<feature type="binding site" evidence="14">
    <location>
        <begin position="112"/>
        <end position="114"/>
    </location>
    <ligand>
        <name>iminosuccinate</name>
        <dbReference type="ChEBI" id="CHEBI:77875"/>
    </ligand>
</feature>
<feature type="binding site" evidence="14">
    <location>
        <position position="86"/>
    </location>
    <ligand>
        <name>[4Fe-4S] cluster</name>
        <dbReference type="ChEBI" id="CHEBI:49883"/>
    </ligand>
</feature>
<dbReference type="AlphaFoldDB" id="A0A2K9E5T9"/>
<organism evidence="15 16">
    <name type="scientific">Acetivibrio saccincola</name>
    <dbReference type="NCBI Taxonomy" id="1677857"/>
    <lineage>
        <taxon>Bacteria</taxon>
        <taxon>Bacillati</taxon>
        <taxon>Bacillota</taxon>
        <taxon>Clostridia</taxon>
        <taxon>Eubacteriales</taxon>
        <taxon>Oscillospiraceae</taxon>
        <taxon>Acetivibrio</taxon>
    </lineage>
</organism>
<feature type="binding site" evidence="14">
    <location>
        <position position="41"/>
    </location>
    <ligand>
        <name>iminosuccinate</name>
        <dbReference type="ChEBI" id="CHEBI:77875"/>
    </ligand>
</feature>
<feature type="binding site" evidence="14">
    <location>
        <position position="172"/>
    </location>
    <ligand>
        <name>[4Fe-4S] cluster</name>
        <dbReference type="ChEBI" id="CHEBI:49883"/>
    </ligand>
</feature>
<evidence type="ECO:0000313" key="15">
    <source>
        <dbReference type="EMBL" id="AUG59092.1"/>
    </source>
</evidence>
<dbReference type="GO" id="GO:0008987">
    <property type="term" value="F:quinolinate synthetase A activity"/>
    <property type="evidence" value="ECO:0007669"/>
    <property type="project" value="UniProtKB-UniRule"/>
</dbReference>
<sequence>MNKNEIRKKILELKEQRDAIIVAHNYQIDEVQEISDVIGDSLTLSKYCAESTKKVIVFCGVHFMAESAKILSPEKTVLLPEIDAGCPMADMVTVEELRKAKKKHPEAVVVCYINSSAEVKAESDICCTSSNAIQVVKSIKEKDILFVPDQHLASYVAKMVPEKNIIPWPGYCITHHRLTLEDVRKVRELHKDAELLIHPESPKEVVDKADFVGSTKQIIEYASKSKSKKFVIGTEMGIMYKLKKDNPDKTFYLLSQGLICPNMKKNTLMSVYNALNEMKYEINIDENIRVKAKEALDRMHNIQL</sequence>
<keyword evidence="5 14" id="KW-0004">4Fe-4S</keyword>
<evidence type="ECO:0000256" key="12">
    <source>
        <dbReference type="ARBA" id="ARBA00050125"/>
    </source>
</evidence>
<comment type="pathway">
    <text evidence="3 14">Cofactor biosynthesis; NAD(+) biosynthesis; quinolinate from iminoaspartate: step 1/1.</text>
</comment>
<feature type="binding site" evidence="14">
    <location>
        <begin position="198"/>
        <end position="200"/>
    </location>
    <ligand>
        <name>iminosuccinate</name>
        <dbReference type="ChEBI" id="CHEBI:77875"/>
    </ligand>
</feature>